<evidence type="ECO:0000313" key="3">
    <source>
        <dbReference type="Proteomes" id="UP001319867"/>
    </source>
</evidence>
<reference evidence="2 3" key="1">
    <citation type="journal article" date="2022" name="Int. J. Syst. Evol. Microbiol.">
        <title>Flavobacterium ammonificans sp. nov. and Flavobacterium ammoniigenes sp. nov., ammonifying bacteria isolated from surface river water.</title>
        <authorList>
            <person name="Watanabe K."/>
            <person name="Kitamura T."/>
            <person name="Ogata Y."/>
            <person name="Shindo C."/>
            <person name="Suda W."/>
        </authorList>
    </citation>
    <scope>NUCLEOTIDE SEQUENCE [LARGE SCALE GENOMIC DNA]</scope>
    <source>
        <strain evidence="2 3">GENT5</strain>
    </source>
</reference>
<keyword evidence="3" id="KW-1185">Reference proteome</keyword>
<dbReference type="RefSeq" id="WP_229317863.1">
    <property type="nucleotide sequence ID" value="NZ_AP025184.1"/>
</dbReference>
<feature type="signal peptide" evidence="1">
    <location>
        <begin position="1"/>
        <end position="21"/>
    </location>
</feature>
<sequence>MKHLNKIIIAVVLIVGLNAQAQDSNNPWAVSFGVNALDTKTSAGGGNNWPSGTWFDGHFSQAYSVKDNWNVLPVLSYVGVSRYVGDNFSIGLSGSLNKVSKYVTRDYTGYKVSNPGDLKYYGIEGFVKYSLKSALKSEKIDPSISLGLGYSTLGDNSYQTVSPGIGVVYWASKTVGLEYATKYVKSFEEREILKAAYAPSMMQHSLGLVVKFGEK</sequence>
<name>A0ABM7V3L1_9FLAO</name>
<gene>
    <name evidence="2" type="ORF">GENT5_04180</name>
</gene>
<organism evidence="2 3">
    <name type="scientific">Flavobacterium ammoniigenes</name>
    <dbReference type="NCBI Taxonomy" id="1751095"/>
    <lineage>
        <taxon>Bacteria</taxon>
        <taxon>Pseudomonadati</taxon>
        <taxon>Bacteroidota</taxon>
        <taxon>Flavobacteriia</taxon>
        <taxon>Flavobacteriales</taxon>
        <taxon>Flavobacteriaceae</taxon>
        <taxon>Flavobacterium</taxon>
    </lineage>
</organism>
<reference evidence="2 3" key="2">
    <citation type="journal article" date="2022" name="Microorganisms">
        <title>Complete Genome Sequences of Two Flavobacterium ammonificans Strains and a Flavobacterium ammoniigenes Strain of Ammonifying Bacterioplankton Isolated from Surface River Water.</title>
        <authorList>
            <person name="Suda W."/>
            <person name="Ogata Y."/>
            <person name="Shindo C."/>
            <person name="Watanabe K."/>
        </authorList>
    </citation>
    <scope>NUCLEOTIDE SEQUENCE [LARGE SCALE GENOMIC DNA]</scope>
    <source>
        <strain evidence="2 3">GENT5</strain>
    </source>
</reference>
<dbReference type="Proteomes" id="UP001319867">
    <property type="component" value="Chromosome"/>
</dbReference>
<dbReference type="EMBL" id="AP025184">
    <property type="protein sequence ID" value="BDB54113.1"/>
    <property type="molecule type" value="Genomic_DNA"/>
</dbReference>
<accession>A0ABM7V3L1</accession>
<evidence type="ECO:0008006" key="4">
    <source>
        <dbReference type="Google" id="ProtNLM"/>
    </source>
</evidence>
<evidence type="ECO:0000256" key="1">
    <source>
        <dbReference type="SAM" id="SignalP"/>
    </source>
</evidence>
<proteinExistence type="predicted"/>
<evidence type="ECO:0000313" key="2">
    <source>
        <dbReference type="EMBL" id="BDB54113.1"/>
    </source>
</evidence>
<keyword evidence="1" id="KW-0732">Signal</keyword>
<feature type="chain" id="PRO_5045042549" description="Outer membrane protein beta-barrel domain-containing protein" evidence="1">
    <location>
        <begin position="22"/>
        <end position="215"/>
    </location>
</feature>
<protein>
    <recommendedName>
        <fullName evidence="4">Outer membrane protein beta-barrel domain-containing protein</fullName>
    </recommendedName>
</protein>